<dbReference type="RefSeq" id="WP_182561200.1">
    <property type="nucleotide sequence ID" value="NZ_JACGWT010000005.1"/>
</dbReference>
<feature type="compositionally biased region" description="Polar residues" evidence="5">
    <location>
        <begin position="277"/>
        <end position="290"/>
    </location>
</feature>
<keyword evidence="3" id="KW-1133">Transmembrane helix</keyword>
<feature type="region of interest" description="Disordered" evidence="5">
    <location>
        <begin position="277"/>
        <end position="311"/>
    </location>
</feature>
<evidence type="ECO:0000313" key="7">
    <source>
        <dbReference type="Proteomes" id="UP000523079"/>
    </source>
</evidence>
<dbReference type="Proteomes" id="UP000523079">
    <property type="component" value="Unassembled WGS sequence"/>
</dbReference>
<accession>A0A7W3IUP2</accession>
<proteinExistence type="predicted"/>
<dbReference type="InterPro" id="IPR032808">
    <property type="entry name" value="DoxX"/>
</dbReference>
<evidence type="ECO:0000313" key="6">
    <source>
        <dbReference type="EMBL" id="MBA8795596.1"/>
    </source>
</evidence>
<sequence>MSLLRAVARPMLASYFVVSGIKAIRNPQALVAEAEPVADKLVPVIKRVAPDEISGRIPEDTATLVRIDGVVQVVGGLALATGKGRRVGALLLAASLIPATWARHPFWSRSDAEEKAADRAHFLKNVSLLGGVLLASADTEGKPSLVWRAQAGTDRAARKTRKAGKKAKRALTGSSSSVADTLGDAGKSLSKNTQHLAELATVGGVGLVHEVAKQSRRSRKKAAKQAKKSSKRAAELAAEARKIAEKQAKRAAKKTKHLRKDVGKQVGELASVAQDQAKTLQKTAGKQAQSIAKDVSKNAGKLADNIHLGAN</sequence>
<evidence type="ECO:0000256" key="4">
    <source>
        <dbReference type="ARBA" id="ARBA00023136"/>
    </source>
</evidence>
<evidence type="ECO:0000256" key="2">
    <source>
        <dbReference type="ARBA" id="ARBA00022692"/>
    </source>
</evidence>
<dbReference type="EMBL" id="JACGWT010000005">
    <property type="protein sequence ID" value="MBA8795596.1"/>
    <property type="molecule type" value="Genomic_DNA"/>
</dbReference>
<keyword evidence="7" id="KW-1185">Reference proteome</keyword>
<keyword evidence="2" id="KW-0812">Transmembrane</keyword>
<evidence type="ECO:0000256" key="5">
    <source>
        <dbReference type="SAM" id="MobiDB-lite"/>
    </source>
</evidence>
<dbReference type="AlphaFoldDB" id="A0A7W3IUP2"/>
<name>A0A7W3IUP2_9ACTN</name>
<evidence type="ECO:0000256" key="1">
    <source>
        <dbReference type="ARBA" id="ARBA00004141"/>
    </source>
</evidence>
<reference evidence="6 7" key="1">
    <citation type="submission" date="2020-07" db="EMBL/GenBank/DDBJ databases">
        <title>Sequencing the genomes of 1000 actinobacteria strains.</title>
        <authorList>
            <person name="Klenk H.-P."/>
        </authorList>
    </citation>
    <scope>NUCLEOTIDE SEQUENCE [LARGE SCALE GENOMIC DNA]</scope>
    <source>
        <strain evidence="6 7">DSM 100723</strain>
    </source>
</reference>
<organism evidence="6 7">
    <name type="scientific">Microlunatus kandeliicorticis</name>
    <dbReference type="NCBI Taxonomy" id="1759536"/>
    <lineage>
        <taxon>Bacteria</taxon>
        <taxon>Bacillati</taxon>
        <taxon>Actinomycetota</taxon>
        <taxon>Actinomycetes</taxon>
        <taxon>Propionibacteriales</taxon>
        <taxon>Propionibacteriaceae</taxon>
        <taxon>Microlunatus</taxon>
    </lineage>
</organism>
<feature type="compositionally biased region" description="Basic residues" evidence="5">
    <location>
        <begin position="158"/>
        <end position="169"/>
    </location>
</feature>
<keyword evidence="4" id="KW-0472">Membrane</keyword>
<feature type="region of interest" description="Disordered" evidence="5">
    <location>
        <begin position="213"/>
        <end position="235"/>
    </location>
</feature>
<dbReference type="Pfam" id="PF07681">
    <property type="entry name" value="DoxX"/>
    <property type="match status" value="1"/>
</dbReference>
<evidence type="ECO:0000256" key="3">
    <source>
        <dbReference type="ARBA" id="ARBA00022989"/>
    </source>
</evidence>
<feature type="region of interest" description="Disordered" evidence="5">
    <location>
        <begin position="151"/>
        <end position="177"/>
    </location>
</feature>
<comment type="caution">
    <text evidence="6">The sequence shown here is derived from an EMBL/GenBank/DDBJ whole genome shotgun (WGS) entry which is preliminary data.</text>
</comment>
<gene>
    <name evidence="6" type="ORF">FHX74_003232</name>
</gene>
<protein>
    <submittedName>
        <fullName evidence="6">Putative membrane protein YphA (DoxX/SURF4 family)</fullName>
    </submittedName>
</protein>
<feature type="compositionally biased region" description="Basic residues" evidence="5">
    <location>
        <begin position="214"/>
        <end position="231"/>
    </location>
</feature>
<dbReference type="GO" id="GO:0016020">
    <property type="term" value="C:membrane"/>
    <property type="evidence" value="ECO:0007669"/>
    <property type="project" value="UniProtKB-SubCell"/>
</dbReference>
<comment type="subcellular location">
    <subcellularLocation>
        <location evidence="1">Membrane</location>
        <topology evidence="1">Multi-pass membrane protein</topology>
    </subcellularLocation>
</comment>